<feature type="region of interest" description="Disordered" evidence="1">
    <location>
        <begin position="934"/>
        <end position="1012"/>
    </location>
</feature>
<dbReference type="OMA" id="SDSLECH"/>
<accession>A0A1W2TC20</accession>
<feature type="compositionally biased region" description="Low complexity" evidence="1">
    <location>
        <begin position="328"/>
        <end position="345"/>
    </location>
</feature>
<dbReference type="OrthoDB" id="5419922at2759"/>
<dbReference type="Proteomes" id="UP000054516">
    <property type="component" value="Unassembled WGS sequence"/>
</dbReference>
<feature type="compositionally biased region" description="Basic residues" evidence="1">
    <location>
        <begin position="318"/>
        <end position="327"/>
    </location>
</feature>
<evidence type="ECO:0000313" key="2">
    <source>
        <dbReference type="EMBL" id="GAP85496.1"/>
    </source>
</evidence>
<feature type="compositionally biased region" description="Polar residues" evidence="1">
    <location>
        <begin position="936"/>
        <end position="954"/>
    </location>
</feature>
<dbReference type="EMBL" id="DF977458">
    <property type="protein sequence ID" value="GAP85496.1"/>
    <property type="molecule type" value="Genomic_DNA"/>
</dbReference>
<sequence length="1139" mass="124991">MGCDRWSTNDALATISSQEIQARSIVSNAPWTPHLCSPKAHGICALPVQSIPPTTVENIVHRPHGISFGSVNLSFSTLLPGHVRSGTRAPKATKERLMGLGGGMNRVMDRGALDRNSWRQVCLDDEPIYCPAPSPSISDIICPGSDDDADEATRNAKILRYEEHGRRYLQGRPLRILSASLHGPFDRASGWQNPWLPKRPSENIRHLKHPSRPSVTSSATRHEIDIPVDGVASEGDSANKNLGSFMECHLPSPRSHENLQFSRSPSHAEKCSQIKSWAEDVHESVPATDRFWAPNRSYVDSHAEPAMKRPAGRDWLKRRSAKKRKPSPSHNASATYTSTPTPAAPIRSRGGKESTVGRIGHRSFEMTTPSSSPGKGPEEPLVSADTEPAASHEEVGSQMPSYTFTEGSKMVTKPPVQVIQGGGQMEQMKGEHHDETGAENAEMLENVRLNPPRSQTSYSDNLDETVRFQDYADESFCYRAREAKQGTPPTKANASIACCSPQRMQTKSPMLHGNDETTSIPSSQNIQESNLNIVNSRHKIIRNGSPTAVTIHEADNCTTTTPESGRRLLQLQEPTLQNHEAIDTSKANSTSKISTSQPLSDMTSSKQASRLNIRNILPHTVPRAKQVQSRSTGAVFDEGLISMSNLIDRDESRDAEPAEQRQGNYSYEDSALLQHYTISTPKIHNTSQLSKYSEAATPNKANDAASYATATISPPGAIESQSRLSKHTNHILPQEMAKSVINADASVSQDGENISENTIASQAVLPEQQSPWVPLYPVNESIQARDDKASLTGEESKELLAQPIVMPANSPKSAYYSTAIHPSQQSPWVQECTELARATTIEGPMSLNTPAIVGIQSPEKDQSPLMLANQERLPFPSPAILPTSSKSPSTPYRHPYIKGPNGATEKQDITLIQNPPYTPISKVARQTTPDGEISIRSFSNFNHSSPPRSTCFPGSSTSRSILSSRKHHGTTKSSKQVSFALLSHEQGGDDNEPYTRPRAASPPPPKLVDQEEENVDGKYRNHFDIMNRRISIHGIPGPQYRQRLLPSSSQQKPESPSIEAMARAFREADIELSGHTDNTIGDTRTDHQGLEVGSVVENKERPQSPWQHDSQGIDDVAVVMGNLPEFLDLWDVNTEMDRN</sequence>
<keyword evidence="3" id="KW-1185">Reference proteome</keyword>
<proteinExistence type="predicted"/>
<reference evidence="2" key="1">
    <citation type="submission" date="2016-03" db="EMBL/GenBank/DDBJ databases">
        <title>Draft genome sequence of Rosellinia necatrix.</title>
        <authorList>
            <person name="Kanematsu S."/>
        </authorList>
    </citation>
    <scope>NUCLEOTIDE SEQUENCE [LARGE SCALE GENOMIC DNA]</scope>
    <source>
        <strain evidence="2">W97</strain>
    </source>
</reference>
<feature type="region of interest" description="Disordered" evidence="1">
    <location>
        <begin position="583"/>
        <end position="606"/>
    </location>
</feature>
<organism evidence="2">
    <name type="scientific">Rosellinia necatrix</name>
    <name type="common">White root-rot fungus</name>
    <dbReference type="NCBI Taxonomy" id="77044"/>
    <lineage>
        <taxon>Eukaryota</taxon>
        <taxon>Fungi</taxon>
        <taxon>Dikarya</taxon>
        <taxon>Ascomycota</taxon>
        <taxon>Pezizomycotina</taxon>
        <taxon>Sordariomycetes</taxon>
        <taxon>Xylariomycetidae</taxon>
        <taxon>Xylariales</taxon>
        <taxon>Xylariaceae</taxon>
        <taxon>Rosellinia</taxon>
    </lineage>
</organism>
<evidence type="ECO:0000256" key="1">
    <source>
        <dbReference type="SAM" id="MobiDB-lite"/>
    </source>
</evidence>
<dbReference type="AlphaFoldDB" id="A0A1W2TC20"/>
<feature type="region of interest" description="Disordered" evidence="1">
    <location>
        <begin position="303"/>
        <end position="400"/>
    </location>
</feature>
<feature type="compositionally biased region" description="Polar residues" evidence="1">
    <location>
        <begin position="585"/>
        <end position="606"/>
    </location>
</feature>
<gene>
    <name evidence="2" type="ORF">SAMD00023353_1302560</name>
</gene>
<feature type="region of interest" description="Disordered" evidence="1">
    <location>
        <begin position="202"/>
        <end position="221"/>
    </location>
</feature>
<evidence type="ECO:0000313" key="3">
    <source>
        <dbReference type="Proteomes" id="UP000054516"/>
    </source>
</evidence>
<name>A0A1W2TC20_ROSNE</name>
<dbReference type="STRING" id="77044.A0A1W2TC20"/>
<protein>
    <submittedName>
        <fullName evidence="2">Putative protamine P1</fullName>
    </submittedName>
</protein>
<feature type="compositionally biased region" description="Basic and acidic residues" evidence="1">
    <location>
        <begin position="303"/>
        <end position="317"/>
    </location>
</feature>